<dbReference type="Gene3D" id="2.40.50.770">
    <property type="entry name" value="RecQ-mediated genome instability protein Rmi1, C-terminal domain"/>
    <property type="match status" value="1"/>
</dbReference>
<dbReference type="InterPro" id="IPR013894">
    <property type="entry name" value="RMI1_OB"/>
</dbReference>
<dbReference type="STRING" id="1141098.A0A1Y2DHZ2"/>
<comment type="caution">
    <text evidence="2">The sequence shown here is derived from an EMBL/GenBank/DDBJ whole genome shotgun (WGS) entry which is preliminary data.</text>
</comment>
<dbReference type="Pfam" id="PF08585">
    <property type="entry name" value="RMI1_N_C"/>
    <property type="match status" value="1"/>
</dbReference>
<dbReference type="AlphaFoldDB" id="A0A1Y2DHZ2"/>
<dbReference type="Proteomes" id="UP000193689">
    <property type="component" value="Unassembled WGS sequence"/>
</dbReference>
<dbReference type="RefSeq" id="XP_040711662.1">
    <property type="nucleotide sequence ID" value="XM_040856708.1"/>
</dbReference>
<evidence type="ECO:0000259" key="1">
    <source>
        <dbReference type="Pfam" id="PF08585"/>
    </source>
</evidence>
<name>A0A1Y2DHZ2_9PEZI</name>
<dbReference type="GeneID" id="63772920"/>
<dbReference type="SMART" id="SM01161">
    <property type="entry name" value="DUF1767"/>
    <property type="match status" value="1"/>
</dbReference>
<dbReference type="EMBL" id="MCFJ01000015">
    <property type="protein sequence ID" value="ORY58850.1"/>
    <property type="molecule type" value="Genomic_DNA"/>
</dbReference>
<dbReference type="OrthoDB" id="341511at2759"/>
<protein>
    <recommendedName>
        <fullName evidence="1">RecQ mediated genome instability protein 1 OB-fold domain-containing protein</fullName>
    </recommendedName>
</protein>
<sequence>MNRLSKAAEVQNGLHSQGLPSPTLAWIQNALPNRDPLPPLLALIATVKARLMAADITNAVLDSSAPSFPANIANPEVKETKLERDVLVQVLDIDNLTKSKWEQVEELEAIARGEQTTGREMIRLPTNGEEEEELGYGSLATQNLSTARPGGRGGAAGSGTPKNSTHRLVLQDCKGNKVYGLELKRIDKIGIGTLNIGEKIIVKKGAIVARGVLLLEPSTCVIMGGKIDAWQKAWFDGRLTRLKETVGADIRG</sequence>
<evidence type="ECO:0000313" key="2">
    <source>
        <dbReference type="EMBL" id="ORY58850.1"/>
    </source>
</evidence>
<evidence type="ECO:0000313" key="3">
    <source>
        <dbReference type="Proteomes" id="UP000193689"/>
    </source>
</evidence>
<organism evidence="2 3">
    <name type="scientific">Pseudomassariella vexata</name>
    <dbReference type="NCBI Taxonomy" id="1141098"/>
    <lineage>
        <taxon>Eukaryota</taxon>
        <taxon>Fungi</taxon>
        <taxon>Dikarya</taxon>
        <taxon>Ascomycota</taxon>
        <taxon>Pezizomycotina</taxon>
        <taxon>Sordariomycetes</taxon>
        <taxon>Xylariomycetidae</taxon>
        <taxon>Amphisphaeriales</taxon>
        <taxon>Pseudomassariaceae</taxon>
        <taxon>Pseudomassariella</taxon>
    </lineage>
</organism>
<dbReference type="FunCoup" id="A0A1Y2DHZ2">
    <property type="interactions" value="24"/>
</dbReference>
<reference evidence="2 3" key="1">
    <citation type="submission" date="2016-07" db="EMBL/GenBank/DDBJ databases">
        <title>Pervasive Adenine N6-methylation of Active Genes in Fungi.</title>
        <authorList>
            <consortium name="DOE Joint Genome Institute"/>
            <person name="Mondo S.J."/>
            <person name="Dannebaum R.O."/>
            <person name="Kuo R.C."/>
            <person name="Labutti K."/>
            <person name="Haridas S."/>
            <person name="Kuo A."/>
            <person name="Salamov A."/>
            <person name="Ahrendt S.R."/>
            <person name="Lipzen A."/>
            <person name="Sullivan W."/>
            <person name="Andreopoulos W.B."/>
            <person name="Clum A."/>
            <person name="Lindquist E."/>
            <person name="Daum C."/>
            <person name="Ramamoorthy G.K."/>
            <person name="Gryganskyi A."/>
            <person name="Culley D."/>
            <person name="Magnuson J.K."/>
            <person name="James T.Y."/>
            <person name="O'Malley M.A."/>
            <person name="Stajich J.E."/>
            <person name="Spatafora J.W."/>
            <person name="Visel A."/>
            <person name="Grigoriev I.V."/>
        </authorList>
    </citation>
    <scope>NUCLEOTIDE SEQUENCE [LARGE SCALE GENOMIC DNA]</scope>
    <source>
        <strain evidence="2 3">CBS 129021</strain>
    </source>
</reference>
<dbReference type="InterPro" id="IPR042470">
    <property type="entry name" value="RMI1_N_C_sf"/>
</dbReference>
<accession>A0A1Y2DHZ2</accession>
<proteinExistence type="predicted"/>
<keyword evidence="3" id="KW-1185">Reference proteome</keyword>
<dbReference type="InParanoid" id="A0A1Y2DHZ2"/>
<gene>
    <name evidence="2" type="ORF">BCR38DRAFT_352454</name>
</gene>
<feature type="domain" description="RecQ mediated genome instability protein 1 OB-fold" evidence="1">
    <location>
        <begin position="68"/>
        <end position="238"/>
    </location>
</feature>